<dbReference type="EMBL" id="JABWGO010000012">
    <property type="protein sequence ID" value="NUW45521.1"/>
    <property type="molecule type" value="Genomic_DNA"/>
</dbReference>
<dbReference type="RefSeq" id="WP_175604981.1">
    <property type="nucleotide sequence ID" value="NZ_JABWGO010000012.1"/>
</dbReference>
<keyword evidence="2" id="KW-1185">Reference proteome</keyword>
<comment type="caution">
    <text evidence="1">The sequence shown here is derived from an EMBL/GenBank/DDBJ whole genome shotgun (WGS) entry which is preliminary data.</text>
</comment>
<accession>A0A7Y6IW64</accession>
<reference evidence="1 2" key="1">
    <citation type="submission" date="2020-06" db="EMBL/GenBank/DDBJ databases">
        <authorList>
            <person name="Chanama M."/>
        </authorList>
    </citation>
    <scope>NUCLEOTIDE SEQUENCE [LARGE SCALE GENOMIC DNA]</scope>
    <source>
        <strain evidence="1 2">TBRC6557</strain>
    </source>
</reference>
<gene>
    <name evidence="1" type="ORF">HT134_36215</name>
</gene>
<evidence type="ECO:0000313" key="2">
    <source>
        <dbReference type="Proteomes" id="UP000546126"/>
    </source>
</evidence>
<proteinExistence type="predicted"/>
<name>A0A7Y6IW64_9ACTN</name>
<dbReference type="AlphaFoldDB" id="A0A7Y6IW64"/>
<dbReference type="Proteomes" id="UP000546126">
    <property type="component" value="Unassembled WGS sequence"/>
</dbReference>
<protein>
    <submittedName>
        <fullName evidence="1">Uncharacterized protein</fullName>
    </submittedName>
</protein>
<organism evidence="1 2">
    <name type="scientific">Nonomuraea rhodomycinica</name>
    <dbReference type="NCBI Taxonomy" id="1712872"/>
    <lineage>
        <taxon>Bacteria</taxon>
        <taxon>Bacillati</taxon>
        <taxon>Actinomycetota</taxon>
        <taxon>Actinomycetes</taxon>
        <taxon>Streptosporangiales</taxon>
        <taxon>Streptosporangiaceae</taxon>
        <taxon>Nonomuraea</taxon>
    </lineage>
</organism>
<sequence>MSLIQNLERVRGAGCVDRMMALASELGLTVAQVAHMPHQIAAEIAEGCIWYEDAHGLGHKRDWHEHFRYEADIATAAGLEGIVAYLLTQFWEESVARILRRPHRTAHLTPEEVARRTRLKLWADATFGLWAEGPTTTSL</sequence>
<evidence type="ECO:0000313" key="1">
    <source>
        <dbReference type="EMBL" id="NUW45521.1"/>
    </source>
</evidence>